<dbReference type="Pfam" id="PF01277">
    <property type="entry name" value="Oleosin"/>
    <property type="match status" value="1"/>
</dbReference>
<keyword evidence="5 9" id="KW-0812">Transmembrane</keyword>
<gene>
    <name evidence="10" type="ORF">ERUC_LOCUS19764</name>
</gene>
<dbReference type="GO" id="GO:0016020">
    <property type="term" value="C:membrane"/>
    <property type="evidence" value="ECO:0007669"/>
    <property type="project" value="UniProtKB-SubCell"/>
</dbReference>
<feature type="transmembrane region" description="Helical" evidence="9">
    <location>
        <begin position="40"/>
        <end position="61"/>
    </location>
</feature>
<evidence type="ECO:0000256" key="9">
    <source>
        <dbReference type="SAM" id="Phobius"/>
    </source>
</evidence>
<evidence type="ECO:0000256" key="4">
    <source>
        <dbReference type="ARBA" id="ARBA00022677"/>
    </source>
</evidence>
<comment type="subcellular location">
    <subcellularLocation>
        <location evidence="2">Lipid droplet</location>
    </subcellularLocation>
    <subcellularLocation>
        <location evidence="1">Membrane</location>
        <topology evidence="1">Multi-pass membrane protein</topology>
    </subcellularLocation>
</comment>
<keyword evidence="6 9" id="KW-1133">Transmembrane helix</keyword>
<evidence type="ECO:0000256" key="5">
    <source>
        <dbReference type="ARBA" id="ARBA00022692"/>
    </source>
</evidence>
<dbReference type="GO" id="GO:0048608">
    <property type="term" value="P:reproductive structure development"/>
    <property type="evidence" value="ECO:0007669"/>
    <property type="project" value="UniProtKB-ARBA"/>
</dbReference>
<evidence type="ECO:0000256" key="7">
    <source>
        <dbReference type="ARBA" id="ARBA00023136"/>
    </source>
</evidence>
<evidence type="ECO:0000256" key="1">
    <source>
        <dbReference type="ARBA" id="ARBA00004141"/>
    </source>
</evidence>
<evidence type="ECO:0000256" key="6">
    <source>
        <dbReference type="ARBA" id="ARBA00022989"/>
    </source>
</evidence>
<reference evidence="10 11" key="1">
    <citation type="submission" date="2022-03" db="EMBL/GenBank/DDBJ databases">
        <authorList>
            <person name="Macdonald S."/>
            <person name="Ahmed S."/>
            <person name="Newling K."/>
        </authorList>
    </citation>
    <scope>NUCLEOTIDE SEQUENCE [LARGE SCALE GENOMIC DNA]</scope>
</reference>
<evidence type="ECO:0008006" key="12">
    <source>
        <dbReference type="Google" id="ProtNLM"/>
    </source>
</evidence>
<dbReference type="EMBL" id="CAKOAT010186266">
    <property type="protein sequence ID" value="CAH8354009.1"/>
    <property type="molecule type" value="Genomic_DNA"/>
</dbReference>
<evidence type="ECO:0000313" key="11">
    <source>
        <dbReference type="Proteomes" id="UP001642260"/>
    </source>
</evidence>
<evidence type="ECO:0000256" key="8">
    <source>
        <dbReference type="SAM" id="MobiDB-lite"/>
    </source>
</evidence>
<proteinExistence type="inferred from homology"/>
<comment type="caution">
    <text evidence="10">The sequence shown here is derived from an EMBL/GenBank/DDBJ whole genome shotgun (WGS) entry which is preliminary data.</text>
</comment>
<dbReference type="InterPro" id="IPR000136">
    <property type="entry name" value="Oleosin"/>
</dbReference>
<keyword evidence="7 9" id="KW-0472">Membrane</keyword>
<accession>A0ABC8K701</accession>
<dbReference type="GO" id="GO:0009791">
    <property type="term" value="P:post-embryonic development"/>
    <property type="evidence" value="ECO:0007669"/>
    <property type="project" value="UniProtKB-ARBA"/>
</dbReference>
<protein>
    <recommendedName>
        <fullName evidence="12">Oleosin</fullName>
    </recommendedName>
</protein>
<feature type="transmembrane region" description="Helical" evidence="9">
    <location>
        <begin position="12"/>
        <end position="34"/>
    </location>
</feature>
<keyword evidence="11" id="KW-1185">Reference proteome</keyword>
<name>A0ABC8K701_ERUVS</name>
<evidence type="ECO:0000256" key="2">
    <source>
        <dbReference type="ARBA" id="ARBA00004502"/>
    </source>
</evidence>
<sequence length="239" mass="26846">MILTGLALAGTAVVLMVMTPVFVVLSPILVTAVITSSFLVTGFLASGRLGASVIALFVWLYKELIKKQDQYSRSIMHARFRPNEDKSSKPSRGDKPPEEVRPPERNKTAEEIKPSGRDKAEEYKLSEKDKLSEGDHNLAEGDISLGEVIKHVEERPLIPEISKVLLMEQNSIGSNRCDPGTLKRSHRLRFAMDSAKVQSIFMKEYQKVPRVGALAYKYLTSRDKNYINHFHIGHLSKQL</sequence>
<feature type="compositionally biased region" description="Basic and acidic residues" evidence="8">
    <location>
        <begin position="81"/>
        <end position="137"/>
    </location>
</feature>
<dbReference type="GO" id="GO:0005811">
    <property type="term" value="C:lipid droplet"/>
    <property type="evidence" value="ECO:0007669"/>
    <property type="project" value="UniProtKB-SubCell"/>
</dbReference>
<dbReference type="AlphaFoldDB" id="A0ABC8K701"/>
<dbReference type="Proteomes" id="UP001642260">
    <property type="component" value="Unassembled WGS sequence"/>
</dbReference>
<keyword evidence="4" id="KW-0551">Lipid droplet</keyword>
<dbReference type="PANTHER" id="PTHR33203">
    <property type="entry name" value="OLEOSIN"/>
    <property type="match status" value="1"/>
</dbReference>
<evidence type="ECO:0000313" key="10">
    <source>
        <dbReference type="EMBL" id="CAH8354009.1"/>
    </source>
</evidence>
<evidence type="ECO:0000256" key="3">
    <source>
        <dbReference type="ARBA" id="ARBA00010858"/>
    </source>
</evidence>
<feature type="region of interest" description="Disordered" evidence="8">
    <location>
        <begin position="78"/>
        <end position="137"/>
    </location>
</feature>
<organism evidence="10 11">
    <name type="scientific">Eruca vesicaria subsp. sativa</name>
    <name type="common">Garden rocket</name>
    <name type="synonym">Eruca sativa</name>
    <dbReference type="NCBI Taxonomy" id="29727"/>
    <lineage>
        <taxon>Eukaryota</taxon>
        <taxon>Viridiplantae</taxon>
        <taxon>Streptophyta</taxon>
        <taxon>Embryophyta</taxon>
        <taxon>Tracheophyta</taxon>
        <taxon>Spermatophyta</taxon>
        <taxon>Magnoliopsida</taxon>
        <taxon>eudicotyledons</taxon>
        <taxon>Gunneridae</taxon>
        <taxon>Pentapetalae</taxon>
        <taxon>rosids</taxon>
        <taxon>malvids</taxon>
        <taxon>Brassicales</taxon>
        <taxon>Brassicaceae</taxon>
        <taxon>Brassiceae</taxon>
        <taxon>Eruca</taxon>
    </lineage>
</organism>
<comment type="similarity">
    <text evidence="3">Belongs to the oleosin family.</text>
</comment>
<dbReference type="PANTHER" id="PTHR33203:SF28">
    <property type="entry name" value="OLEOSIN FAMILY PROTEIN"/>
    <property type="match status" value="1"/>
</dbReference>